<dbReference type="SUPFAM" id="SSF47459">
    <property type="entry name" value="HLH, helix-loop-helix DNA-binding domain"/>
    <property type="match status" value="1"/>
</dbReference>
<evidence type="ECO:0000259" key="5">
    <source>
        <dbReference type="PROSITE" id="PS50888"/>
    </source>
</evidence>
<comment type="caution">
    <text evidence="6">The sequence shown here is derived from an EMBL/GenBank/DDBJ whole genome shotgun (WGS) entry which is preliminary data.</text>
</comment>
<evidence type="ECO:0000313" key="7">
    <source>
        <dbReference type="Proteomes" id="UP001341840"/>
    </source>
</evidence>
<evidence type="ECO:0000313" key="6">
    <source>
        <dbReference type="EMBL" id="MED6221481.1"/>
    </source>
</evidence>
<evidence type="ECO:0000256" key="2">
    <source>
        <dbReference type="ARBA" id="ARBA00023015"/>
    </source>
</evidence>
<dbReference type="SMART" id="SM00353">
    <property type="entry name" value="HLH"/>
    <property type="match status" value="1"/>
</dbReference>
<sequence>MDVHHETLIINNDYEVHDFTEDPNFDQFINLIRGENNNEDDAMFLKYGSDIIINDCLLDDSQNHQLLLPCPTTANNQFDEIHQINNNEVMMNNVYGDDPNNPATLISSFSCFDEGVVNNRENEEGEYSSATTTATDEATLLSATPRLKTDRSKTLISERRRRSRMKEKLYALRALVPNITKMDKASIIGDAVSYVHDLQAQAKKLKAEVAGLEASIFVSENYKASFDDNPIKTVQVTPNSHPINKKIVQIEMVQVEERGYYVKIVCIKGGGGGGVAASLYRALESLVGFSVRNSNLETVCDTILLTFTLNVKAFEPEVNLPNLKLWVTGALLNQGFEFMPNFHS</sequence>
<reference evidence="6 7" key="1">
    <citation type="journal article" date="2023" name="Plants (Basel)">
        <title>Bridging the Gap: Combining Genomics and Transcriptomics Approaches to Understand Stylosanthes scabra, an Orphan Legume from the Brazilian Caatinga.</title>
        <authorList>
            <person name="Ferreira-Neto J.R.C."/>
            <person name="da Silva M.D."/>
            <person name="Binneck E."/>
            <person name="de Melo N.F."/>
            <person name="da Silva R.H."/>
            <person name="de Melo A.L.T.M."/>
            <person name="Pandolfi V."/>
            <person name="Bustamante F.O."/>
            <person name="Brasileiro-Vidal A.C."/>
            <person name="Benko-Iseppon A.M."/>
        </authorList>
    </citation>
    <scope>NUCLEOTIDE SEQUENCE [LARGE SCALE GENOMIC DNA]</scope>
    <source>
        <tissue evidence="6">Leaves</tissue>
    </source>
</reference>
<dbReference type="InterPro" id="IPR051358">
    <property type="entry name" value="TF_AMS/ICE1/BHLH6-like"/>
</dbReference>
<proteinExistence type="predicted"/>
<gene>
    <name evidence="6" type="ORF">PIB30_055193</name>
</gene>
<feature type="domain" description="BHLH" evidence="5">
    <location>
        <begin position="149"/>
        <end position="198"/>
    </location>
</feature>
<dbReference type="EMBL" id="JASCZI010272288">
    <property type="protein sequence ID" value="MED6221481.1"/>
    <property type="molecule type" value="Genomic_DNA"/>
</dbReference>
<dbReference type="Proteomes" id="UP001341840">
    <property type="component" value="Unassembled WGS sequence"/>
</dbReference>
<dbReference type="Gene3D" id="4.10.280.10">
    <property type="entry name" value="Helix-loop-helix DNA-binding domain"/>
    <property type="match status" value="1"/>
</dbReference>
<name>A0ABU6ZHP7_9FABA</name>
<protein>
    <recommendedName>
        <fullName evidence="5">BHLH domain-containing protein</fullName>
    </recommendedName>
</protein>
<evidence type="ECO:0000256" key="3">
    <source>
        <dbReference type="ARBA" id="ARBA00023163"/>
    </source>
</evidence>
<dbReference type="PANTHER" id="PTHR31945:SF52">
    <property type="entry name" value="TRANSCRIPTION FACTOR BHLH FAMILY-RELATED"/>
    <property type="match status" value="1"/>
</dbReference>
<keyword evidence="4" id="KW-0539">Nucleus</keyword>
<keyword evidence="3" id="KW-0804">Transcription</keyword>
<dbReference type="InterPro" id="IPR036638">
    <property type="entry name" value="HLH_DNA-bd_sf"/>
</dbReference>
<dbReference type="PANTHER" id="PTHR31945">
    <property type="entry name" value="TRANSCRIPTION FACTOR SCREAM2-RELATED"/>
    <property type="match status" value="1"/>
</dbReference>
<dbReference type="PROSITE" id="PS50888">
    <property type="entry name" value="BHLH"/>
    <property type="match status" value="1"/>
</dbReference>
<accession>A0ABU6ZHP7</accession>
<evidence type="ECO:0000256" key="1">
    <source>
        <dbReference type="ARBA" id="ARBA00004123"/>
    </source>
</evidence>
<dbReference type="InterPro" id="IPR011598">
    <property type="entry name" value="bHLH_dom"/>
</dbReference>
<keyword evidence="7" id="KW-1185">Reference proteome</keyword>
<dbReference type="Pfam" id="PF00010">
    <property type="entry name" value="HLH"/>
    <property type="match status" value="1"/>
</dbReference>
<organism evidence="6 7">
    <name type="scientific">Stylosanthes scabra</name>
    <dbReference type="NCBI Taxonomy" id="79078"/>
    <lineage>
        <taxon>Eukaryota</taxon>
        <taxon>Viridiplantae</taxon>
        <taxon>Streptophyta</taxon>
        <taxon>Embryophyta</taxon>
        <taxon>Tracheophyta</taxon>
        <taxon>Spermatophyta</taxon>
        <taxon>Magnoliopsida</taxon>
        <taxon>eudicotyledons</taxon>
        <taxon>Gunneridae</taxon>
        <taxon>Pentapetalae</taxon>
        <taxon>rosids</taxon>
        <taxon>fabids</taxon>
        <taxon>Fabales</taxon>
        <taxon>Fabaceae</taxon>
        <taxon>Papilionoideae</taxon>
        <taxon>50 kb inversion clade</taxon>
        <taxon>dalbergioids sensu lato</taxon>
        <taxon>Dalbergieae</taxon>
        <taxon>Pterocarpus clade</taxon>
        <taxon>Stylosanthes</taxon>
    </lineage>
</organism>
<evidence type="ECO:0000256" key="4">
    <source>
        <dbReference type="ARBA" id="ARBA00023242"/>
    </source>
</evidence>
<comment type="subcellular location">
    <subcellularLocation>
        <location evidence="1">Nucleus</location>
    </subcellularLocation>
</comment>
<keyword evidence="2" id="KW-0805">Transcription regulation</keyword>